<dbReference type="Gene3D" id="3.10.110.10">
    <property type="entry name" value="Ubiquitin Conjugating Enzyme"/>
    <property type="match status" value="1"/>
</dbReference>
<dbReference type="InterPro" id="IPR010541">
    <property type="entry name" value="Prp3_C"/>
</dbReference>
<gene>
    <name evidence="3" type="primary">LOC112051035</name>
</gene>
<reference evidence="3" key="1">
    <citation type="submission" date="2025-08" db="UniProtKB">
        <authorList>
            <consortium name="RefSeq"/>
        </authorList>
    </citation>
    <scope>IDENTIFICATION</scope>
</reference>
<dbReference type="SUPFAM" id="SSF54495">
    <property type="entry name" value="UBC-like"/>
    <property type="match status" value="1"/>
</dbReference>
<dbReference type="RefSeq" id="XP_023945265.2">
    <property type="nucleotide sequence ID" value="XM_024089497.2"/>
</dbReference>
<dbReference type="InterPro" id="IPR017359">
    <property type="entry name" value="Phi-like"/>
</dbReference>
<dbReference type="PANTHER" id="PTHR15955">
    <property type="entry name" value="RWD DOMAIN CONTAINING PROTEIN 2"/>
    <property type="match status" value="1"/>
</dbReference>
<dbReference type="GeneID" id="112051035"/>
<feature type="domain" description="RWD" evidence="1">
    <location>
        <begin position="24"/>
        <end position="142"/>
    </location>
</feature>
<dbReference type="InterPro" id="IPR006575">
    <property type="entry name" value="RWD_dom"/>
</dbReference>
<evidence type="ECO:0000313" key="2">
    <source>
        <dbReference type="Proteomes" id="UP001652582"/>
    </source>
</evidence>
<dbReference type="PANTHER" id="PTHR15955:SF8">
    <property type="entry name" value="RWD DOMAIN-CONTAINING PROTEIN 2B-RELATED"/>
    <property type="match status" value="1"/>
</dbReference>
<dbReference type="CDD" id="cd24163">
    <property type="entry name" value="RWDD2_C"/>
    <property type="match status" value="1"/>
</dbReference>
<dbReference type="OrthoDB" id="432412at2759"/>
<keyword evidence="2" id="KW-1185">Reference proteome</keyword>
<dbReference type="CDD" id="cd23829">
    <property type="entry name" value="RWD_RWDD2"/>
    <property type="match status" value="1"/>
</dbReference>
<dbReference type="InterPro" id="IPR059181">
    <property type="entry name" value="RWDD2A-B_C"/>
</dbReference>
<dbReference type="PROSITE" id="PS50908">
    <property type="entry name" value="RWD"/>
    <property type="match status" value="1"/>
</dbReference>
<dbReference type="SMART" id="SM00591">
    <property type="entry name" value="RWD"/>
    <property type="match status" value="1"/>
</dbReference>
<evidence type="ECO:0000313" key="3">
    <source>
        <dbReference type="RefSeq" id="XP_023945265.2"/>
    </source>
</evidence>
<organism evidence="2 3">
    <name type="scientific">Bicyclus anynana</name>
    <name type="common">Squinting bush brown butterfly</name>
    <dbReference type="NCBI Taxonomy" id="110368"/>
    <lineage>
        <taxon>Eukaryota</taxon>
        <taxon>Metazoa</taxon>
        <taxon>Ecdysozoa</taxon>
        <taxon>Arthropoda</taxon>
        <taxon>Hexapoda</taxon>
        <taxon>Insecta</taxon>
        <taxon>Pterygota</taxon>
        <taxon>Neoptera</taxon>
        <taxon>Endopterygota</taxon>
        <taxon>Lepidoptera</taxon>
        <taxon>Glossata</taxon>
        <taxon>Ditrysia</taxon>
        <taxon>Papilionoidea</taxon>
        <taxon>Nymphalidae</taxon>
        <taxon>Satyrinae</taxon>
        <taxon>Satyrini</taxon>
        <taxon>Mycalesina</taxon>
        <taxon>Bicyclus</taxon>
    </lineage>
</organism>
<dbReference type="InterPro" id="IPR016135">
    <property type="entry name" value="UBQ-conjugating_enzyme/RWD"/>
</dbReference>
<evidence type="ECO:0000259" key="1">
    <source>
        <dbReference type="PROSITE" id="PS50908"/>
    </source>
</evidence>
<name>A0A6J1NBX6_BICAN</name>
<accession>A0A6J1NBX6</accession>
<dbReference type="KEGG" id="bany:112051035"/>
<dbReference type="Pfam" id="PF05773">
    <property type="entry name" value="RWD"/>
    <property type="match status" value="1"/>
</dbReference>
<dbReference type="AlphaFoldDB" id="A0A6J1NBX6"/>
<dbReference type="Proteomes" id="UP001652582">
    <property type="component" value="Chromosome 6"/>
</dbReference>
<dbReference type="Pfam" id="PF06544">
    <property type="entry name" value="Prp3_C"/>
    <property type="match status" value="1"/>
</dbReference>
<sequence>MEELYLISESLRSKLIDCYSQQLDEIELLTCMYPNKEEISFTDKNVLSEIKNFVDSDTPFKPNHLDFIIKLHVDGLKMELSINLPSFYPIEGPDIYLRCNQLNRQQETALNSDLSLHIKYNHLGEACLYTAIMWLQDNLEKYNTKIPTTNITSNDKEDDEKFARFWIYSHHIYSKKKREDIMKMAKEYNLTGFCLPGKPGIICVEGTEYNCHEWWKIIKSMCWKRITLRQSEIFDVSKKPEEKRFTKFEELQFKTASSKRVNHADMSEFSKYMEQFRLSQVFNDIFGLCNVNNE</sequence>
<dbReference type="PIRSF" id="PIRSF038021">
    <property type="entry name" value="UCP038021_RWDD2"/>
    <property type="match status" value="1"/>
</dbReference>
<protein>
    <submittedName>
        <fullName evidence="3">RWD domain-containing protein 2A</fullName>
    </submittedName>
</protein>
<proteinExistence type="predicted"/>